<feature type="domain" description="RDD" evidence="7">
    <location>
        <begin position="12"/>
        <end position="134"/>
    </location>
</feature>
<reference evidence="8 9" key="1">
    <citation type="submission" date="2023-10" db="EMBL/GenBank/DDBJ databases">
        <title>Noviherbaspirillum sp. CPCC 100848 genome assembly.</title>
        <authorList>
            <person name="Li X.Y."/>
            <person name="Fang X.M."/>
        </authorList>
    </citation>
    <scope>NUCLEOTIDE SEQUENCE [LARGE SCALE GENOMIC DNA]</scope>
    <source>
        <strain evidence="8 9">CPCC 100848</strain>
    </source>
</reference>
<organism evidence="8 9">
    <name type="scientific">Noviherbaspirillum album</name>
    <dbReference type="NCBI Taxonomy" id="3080276"/>
    <lineage>
        <taxon>Bacteria</taxon>
        <taxon>Pseudomonadati</taxon>
        <taxon>Pseudomonadota</taxon>
        <taxon>Betaproteobacteria</taxon>
        <taxon>Burkholderiales</taxon>
        <taxon>Oxalobacteraceae</taxon>
        <taxon>Noviherbaspirillum</taxon>
    </lineage>
</organism>
<evidence type="ECO:0000313" key="8">
    <source>
        <dbReference type="EMBL" id="MEC4720392.1"/>
    </source>
</evidence>
<dbReference type="Pfam" id="PF06271">
    <property type="entry name" value="RDD"/>
    <property type="match status" value="1"/>
</dbReference>
<evidence type="ECO:0000256" key="6">
    <source>
        <dbReference type="SAM" id="Phobius"/>
    </source>
</evidence>
<evidence type="ECO:0000256" key="2">
    <source>
        <dbReference type="ARBA" id="ARBA00022475"/>
    </source>
</evidence>
<evidence type="ECO:0000256" key="1">
    <source>
        <dbReference type="ARBA" id="ARBA00004651"/>
    </source>
</evidence>
<keyword evidence="5 6" id="KW-0472">Membrane</keyword>
<sequence length="140" mass="15253">MSRSENMPVESYAGFWPRLGAATLDMILVFGIATVSFFCTTVLFGEFGVILGLVIYILGAWLYFAAMESSPMQATLGKKAFGIAVIGDQGARISFNRASLRFGAKVGCCFIFGIGFILAAFSKQKRALHDRVANTYTIRL</sequence>
<dbReference type="PANTHER" id="PTHR36115">
    <property type="entry name" value="PROLINE-RICH ANTIGEN HOMOLOG-RELATED"/>
    <property type="match status" value="1"/>
</dbReference>
<comment type="subcellular location">
    <subcellularLocation>
        <location evidence="1">Cell membrane</location>
        <topology evidence="1">Multi-pass membrane protein</topology>
    </subcellularLocation>
</comment>
<keyword evidence="2" id="KW-1003">Cell membrane</keyword>
<dbReference type="InterPro" id="IPR010432">
    <property type="entry name" value="RDD"/>
</dbReference>
<feature type="transmembrane region" description="Helical" evidence="6">
    <location>
        <begin position="20"/>
        <end position="40"/>
    </location>
</feature>
<dbReference type="InterPro" id="IPR051791">
    <property type="entry name" value="Pra-immunoreactive"/>
</dbReference>
<dbReference type="EMBL" id="JAWIIV010000011">
    <property type="protein sequence ID" value="MEC4720392.1"/>
    <property type="molecule type" value="Genomic_DNA"/>
</dbReference>
<keyword evidence="3 6" id="KW-0812">Transmembrane</keyword>
<accession>A0ABU6J9S3</accession>
<comment type="caution">
    <text evidence="8">The sequence shown here is derived from an EMBL/GenBank/DDBJ whole genome shotgun (WGS) entry which is preliminary data.</text>
</comment>
<evidence type="ECO:0000259" key="7">
    <source>
        <dbReference type="Pfam" id="PF06271"/>
    </source>
</evidence>
<evidence type="ECO:0000256" key="5">
    <source>
        <dbReference type="ARBA" id="ARBA00023136"/>
    </source>
</evidence>
<feature type="transmembrane region" description="Helical" evidence="6">
    <location>
        <begin position="102"/>
        <end position="121"/>
    </location>
</feature>
<evidence type="ECO:0000256" key="3">
    <source>
        <dbReference type="ARBA" id="ARBA00022692"/>
    </source>
</evidence>
<evidence type="ECO:0000256" key="4">
    <source>
        <dbReference type="ARBA" id="ARBA00022989"/>
    </source>
</evidence>
<feature type="transmembrane region" description="Helical" evidence="6">
    <location>
        <begin position="47"/>
        <end position="66"/>
    </location>
</feature>
<dbReference type="PANTHER" id="PTHR36115:SF6">
    <property type="entry name" value="PROLINE-RICH ANTIGEN HOMOLOG"/>
    <property type="match status" value="1"/>
</dbReference>
<dbReference type="Proteomes" id="UP001352263">
    <property type="component" value="Unassembled WGS sequence"/>
</dbReference>
<evidence type="ECO:0000313" key="9">
    <source>
        <dbReference type="Proteomes" id="UP001352263"/>
    </source>
</evidence>
<gene>
    <name evidence="8" type="ORF">RY831_14615</name>
</gene>
<dbReference type="RefSeq" id="WP_326507109.1">
    <property type="nucleotide sequence ID" value="NZ_JAWIIV010000011.1"/>
</dbReference>
<name>A0ABU6J9S3_9BURK</name>
<proteinExistence type="predicted"/>
<keyword evidence="4 6" id="KW-1133">Transmembrane helix</keyword>
<protein>
    <submittedName>
        <fullName evidence="8">RDD family protein</fullName>
    </submittedName>
</protein>
<keyword evidence="9" id="KW-1185">Reference proteome</keyword>